<dbReference type="EMBL" id="LZPO01075938">
    <property type="protein sequence ID" value="OBS68385.1"/>
    <property type="molecule type" value="Genomic_DNA"/>
</dbReference>
<proteinExistence type="inferred from homology"/>
<evidence type="ECO:0000256" key="14">
    <source>
        <dbReference type="RuleBase" id="RU000304"/>
    </source>
</evidence>
<keyword evidence="2" id="KW-0597">Phosphoprotein</keyword>
<dbReference type="FunFam" id="1.10.510.10:FF:000158">
    <property type="entry name" value="Dual specificity mitogen-activated protein kinase kinase 6"/>
    <property type="match status" value="1"/>
</dbReference>
<evidence type="ECO:0000256" key="2">
    <source>
        <dbReference type="ARBA" id="ARBA00022553"/>
    </source>
</evidence>
<reference evidence="17 18" key="1">
    <citation type="submission" date="2016-06" db="EMBL/GenBank/DDBJ databases">
        <title>The Draft Genome Sequence and Annotation of the Desert Woodrat Neotoma lepida.</title>
        <authorList>
            <person name="Campbell M."/>
            <person name="Oakeson K.F."/>
            <person name="Yandell M."/>
            <person name="Halpert J.R."/>
            <person name="Dearing D."/>
        </authorList>
    </citation>
    <scope>NUCLEOTIDE SEQUENCE [LARGE SCALE GENOMIC DNA]</scope>
    <source>
        <strain evidence="17">417</strain>
        <tissue evidence="17">Liver</tissue>
    </source>
</reference>
<dbReference type="GO" id="GO:0004713">
    <property type="term" value="F:protein tyrosine kinase activity"/>
    <property type="evidence" value="ECO:0007669"/>
    <property type="project" value="UniProtKB-KW"/>
</dbReference>
<dbReference type="Gene3D" id="1.10.510.10">
    <property type="entry name" value="Transferase(Phosphotransferase) domain 1"/>
    <property type="match status" value="1"/>
</dbReference>
<gene>
    <name evidence="17" type="ORF">A6R68_03072</name>
</gene>
<evidence type="ECO:0000256" key="11">
    <source>
        <dbReference type="ARBA" id="ARBA00049299"/>
    </source>
</evidence>
<organism evidence="17 18">
    <name type="scientific">Neotoma lepida</name>
    <name type="common">Desert woodrat</name>
    <dbReference type="NCBI Taxonomy" id="56216"/>
    <lineage>
        <taxon>Eukaryota</taxon>
        <taxon>Metazoa</taxon>
        <taxon>Chordata</taxon>
        <taxon>Craniata</taxon>
        <taxon>Vertebrata</taxon>
        <taxon>Euteleostomi</taxon>
        <taxon>Mammalia</taxon>
        <taxon>Eutheria</taxon>
        <taxon>Euarchontoglires</taxon>
        <taxon>Glires</taxon>
        <taxon>Rodentia</taxon>
        <taxon>Myomorpha</taxon>
        <taxon>Muroidea</taxon>
        <taxon>Cricetidae</taxon>
        <taxon>Neotominae</taxon>
        <taxon>Neotoma</taxon>
    </lineage>
</organism>
<accession>A0A1A6GRU1</accession>
<dbReference type="InterPro" id="IPR017441">
    <property type="entry name" value="Protein_kinase_ATP_BS"/>
</dbReference>
<dbReference type="GO" id="GO:0004674">
    <property type="term" value="F:protein serine/threonine kinase activity"/>
    <property type="evidence" value="ECO:0007669"/>
    <property type="project" value="UniProtKB-KW"/>
</dbReference>
<comment type="catalytic activity">
    <reaction evidence="11">
        <text>L-threonyl-[protein] + ATP = O-phospho-L-threonyl-[protein] + ADP + H(+)</text>
        <dbReference type="Rhea" id="RHEA:46608"/>
        <dbReference type="Rhea" id="RHEA-COMP:11060"/>
        <dbReference type="Rhea" id="RHEA-COMP:11605"/>
        <dbReference type="ChEBI" id="CHEBI:15378"/>
        <dbReference type="ChEBI" id="CHEBI:30013"/>
        <dbReference type="ChEBI" id="CHEBI:30616"/>
        <dbReference type="ChEBI" id="CHEBI:61977"/>
        <dbReference type="ChEBI" id="CHEBI:456216"/>
        <dbReference type="EC" id="2.7.12.2"/>
    </reaction>
</comment>
<evidence type="ECO:0000256" key="13">
    <source>
        <dbReference type="PROSITE-ProRule" id="PRU10141"/>
    </source>
</evidence>
<dbReference type="GO" id="GO:0004708">
    <property type="term" value="F:MAP kinase kinase activity"/>
    <property type="evidence" value="ECO:0007669"/>
    <property type="project" value="UniProtKB-EC"/>
</dbReference>
<keyword evidence="6 13" id="KW-0067">ATP-binding</keyword>
<keyword evidence="18" id="KW-1185">Reference proteome</keyword>
<protein>
    <recommendedName>
        <fullName evidence="9">mitogen-activated protein kinase kinase</fullName>
        <ecNumber evidence="9">2.7.12.2</ecNumber>
    </recommendedName>
</protein>
<evidence type="ECO:0000256" key="6">
    <source>
        <dbReference type="ARBA" id="ARBA00022840"/>
    </source>
</evidence>
<evidence type="ECO:0000256" key="7">
    <source>
        <dbReference type="ARBA" id="ARBA00023137"/>
    </source>
</evidence>
<feature type="binding site" evidence="13">
    <location>
        <position position="131"/>
    </location>
    <ligand>
        <name>ATP</name>
        <dbReference type="ChEBI" id="CHEBI:30616"/>
    </ligand>
</feature>
<dbReference type="Proteomes" id="UP000092124">
    <property type="component" value="Unassembled WGS sequence"/>
</dbReference>
<dbReference type="STRING" id="56216.A0A1A6GRU1"/>
<keyword evidence="3" id="KW-0808">Transferase</keyword>
<evidence type="ECO:0000256" key="5">
    <source>
        <dbReference type="ARBA" id="ARBA00022777"/>
    </source>
</evidence>
<dbReference type="SMART" id="SM00220">
    <property type="entry name" value="S_TKc"/>
    <property type="match status" value="1"/>
</dbReference>
<dbReference type="SUPFAM" id="SSF56112">
    <property type="entry name" value="Protein kinase-like (PK-like)"/>
    <property type="match status" value="1"/>
</dbReference>
<dbReference type="PANTHER" id="PTHR48013:SF12">
    <property type="entry name" value="DUAL SPECIFICITY MITOGEN-ACTIVATED PROTEIN KINASE KINASE 6"/>
    <property type="match status" value="1"/>
</dbReference>
<dbReference type="PROSITE" id="PS00107">
    <property type="entry name" value="PROTEIN_KINASE_ATP"/>
    <property type="match status" value="1"/>
</dbReference>
<comment type="similarity">
    <text evidence="8">Belongs to the protein kinase superfamily. STE Ser/Thr protein kinase family. MAP kinase kinase subfamily.</text>
</comment>
<feature type="non-terminal residue" evidence="17">
    <location>
        <position position="413"/>
    </location>
</feature>
<dbReference type="GO" id="GO:0043410">
    <property type="term" value="P:positive regulation of MAPK cascade"/>
    <property type="evidence" value="ECO:0007669"/>
    <property type="project" value="UniProtKB-ARBA"/>
</dbReference>
<name>A0A1A6GRU1_NEOLE</name>
<dbReference type="InterPro" id="IPR011009">
    <property type="entry name" value="Kinase-like_dom_sf"/>
</dbReference>
<dbReference type="FunFam" id="3.30.200.20:FF:000040">
    <property type="entry name" value="Dual specificity mitogen-activated protein kinase kinase"/>
    <property type="match status" value="1"/>
</dbReference>
<keyword evidence="5" id="KW-0418">Kinase</keyword>
<evidence type="ECO:0000256" key="9">
    <source>
        <dbReference type="ARBA" id="ARBA00038999"/>
    </source>
</evidence>
<keyword evidence="7" id="KW-0829">Tyrosine-protein kinase</keyword>
<evidence type="ECO:0000256" key="10">
    <source>
        <dbReference type="ARBA" id="ARBA00049014"/>
    </source>
</evidence>
<dbReference type="CDD" id="cd06617">
    <property type="entry name" value="PKc_MKK3_6"/>
    <property type="match status" value="1"/>
</dbReference>
<dbReference type="InterPro" id="IPR000719">
    <property type="entry name" value="Prot_kinase_dom"/>
</dbReference>
<dbReference type="PANTHER" id="PTHR48013">
    <property type="entry name" value="DUAL SPECIFICITY MITOGEN-ACTIVATED PROTEIN KINASE KINASE 5-RELATED"/>
    <property type="match status" value="1"/>
</dbReference>
<dbReference type="AlphaFoldDB" id="A0A1A6GRU1"/>
<keyword evidence="1 14" id="KW-0723">Serine/threonine-protein kinase</keyword>
<evidence type="ECO:0000256" key="3">
    <source>
        <dbReference type="ARBA" id="ARBA00022679"/>
    </source>
</evidence>
<dbReference type="PROSITE" id="PS50011">
    <property type="entry name" value="PROTEIN_KINASE_DOM"/>
    <property type="match status" value="1"/>
</dbReference>
<sequence>MWRMSRNRIKEGALFEPMLKGVLMPDDDYAIGVIVDDDDVNDDDNDDDGSDVDDGKKRNPGLKIPKEAFEQPQTSSTPPRDLDSKACISIGNQNFEVKADDLEPIVELGRGAYGVVEKMRHVPSGQIMAVKRIRATVNSQEQKRLLMDLDVSMRTVDCPFTVTFYGALFREGDVWICMELMDTSLDKFYKQVIDKGQTIPEDILGKIAVSIVKALEHLHSKLSVIHRDVKPSNVLINTLGQVKMCDFGISGYLVDSVAKTIDAGCKPYMAPERINPELNQKGYSVKSDIWSLGITMIELAILRFPYDSWGTPFQQLKQVVEEPSPQLPADKFSAEFVDFTSQCIIRAISLGWKENRGGGMKSYPEGNLKKNSKERPTYPELMVQLRAKRSDLQKRGLRVHVQEKQKLFGATSP</sequence>
<evidence type="ECO:0000259" key="16">
    <source>
        <dbReference type="PROSITE" id="PS50011"/>
    </source>
</evidence>
<evidence type="ECO:0000256" key="4">
    <source>
        <dbReference type="ARBA" id="ARBA00022741"/>
    </source>
</evidence>
<feature type="compositionally biased region" description="Acidic residues" evidence="15">
    <location>
        <begin position="36"/>
        <end position="52"/>
    </location>
</feature>
<evidence type="ECO:0000256" key="12">
    <source>
        <dbReference type="ARBA" id="ARBA00051693"/>
    </source>
</evidence>
<dbReference type="Pfam" id="PF00069">
    <property type="entry name" value="Pkinase"/>
    <property type="match status" value="1"/>
</dbReference>
<evidence type="ECO:0000313" key="17">
    <source>
        <dbReference type="EMBL" id="OBS68385.1"/>
    </source>
</evidence>
<comment type="catalytic activity">
    <reaction evidence="10">
        <text>L-seryl-[protein] + ATP = O-phospho-L-seryl-[protein] + ADP + H(+)</text>
        <dbReference type="Rhea" id="RHEA:17989"/>
        <dbReference type="Rhea" id="RHEA-COMP:9863"/>
        <dbReference type="Rhea" id="RHEA-COMP:11604"/>
        <dbReference type="ChEBI" id="CHEBI:15378"/>
        <dbReference type="ChEBI" id="CHEBI:29999"/>
        <dbReference type="ChEBI" id="CHEBI:30616"/>
        <dbReference type="ChEBI" id="CHEBI:83421"/>
        <dbReference type="ChEBI" id="CHEBI:456216"/>
        <dbReference type="EC" id="2.7.12.2"/>
    </reaction>
</comment>
<comment type="catalytic activity">
    <reaction evidence="12">
        <text>L-tyrosyl-[protein] + ATP = O-phospho-L-tyrosyl-[protein] + ADP + H(+)</text>
        <dbReference type="Rhea" id="RHEA:10596"/>
        <dbReference type="Rhea" id="RHEA-COMP:10136"/>
        <dbReference type="Rhea" id="RHEA-COMP:20101"/>
        <dbReference type="ChEBI" id="CHEBI:15378"/>
        <dbReference type="ChEBI" id="CHEBI:30616"/>
        <dbReference type="ChEBI" id="CHEBI:46858"/>
        <dbReference type="ChEBI" id="CHEBI:61978"/>
        <dbReference type="ChEBI" id="CHEBI:456216"/>
        <dbReference type="EC" id="2.7.12.2"/>
    </reaction>
</comment>
<comment type="caution">
    <text evidence="17">The sequence shown here is derived from an EMBL/GenBank/DDBJ whole genome shotgun (WGS) entry which is preliminary data.</text>
</comment>
<evidence type="ECO:0000256" key="8">
    <source>
        <dbReference type="ARBA" id="ARBA00038035"/>
    </source>
</evidence>
<dbReference type="GO" id="GO:0005524">
    <property type="term" value="F:ATP binding"/>
    <property type="evidence" value="ECO:0007669"/>
    <property type="project" value="UniProtKB-UniRule"/>
</dbReference>
<keyword evidence="4 13" id="KW-0547">Nucleotide-binding</keyword>
<dbReference type="EC" id="2.7.12.2" evidence="9"/>
<evidence type="ECO:0000256" key="1">
    <source>
        <dbReference type="ARBA" id="ARBA00022527"/>
    </source>
</evidence>
<dbReference type="GO" id="GO:0060048">
    <property type="term" value="P:cardiac muscle contraction"/>
    <property type="evidence" value="ECO:0007669"/>
    <property type="project" value="UniProtKB-ARBA"/>
</dbReference>
<evidence type="ECO:0000256" key="15">
    <source>
        <dbReference type="SAM" id="MobiDB-lite"/>
    </source>
</evidence>
<feature type="domain" description="Protein kinase" evidence="16">
    <location>
        <begin position="102"/>
        <end position="387"/>
    </location>
</feature>
<dbReference type="Gene3D" id="3.30.200.20">
    <property type="entry name" value="Phosphorylase Kinase, domain 1"/>
    <property type="match status" value="1"/>
</dbReference>
<feature type="region of interest" description="Disordered" evidence="15">
    <location>
        <begin position="36"/>
        <end position="83"/>
    </location>
</feature>
<evidence type="ECO:0000313" key="18">
    <source>
        <dbReference type="Proteomes" id="UP000092124"/>
    </source>
</evidence>
<dbReference type="OrthoDB" id="10252354at2759"/>
<dbReference type="InterPro" id="IPR008271">
    <property type="entry name" value="Ser/Thr_kinase_AS"/>
</dbReference>
<dbReference type="PROSITE" id="PS00108">
    <property type="entry name" value="PROTEIN_KINASE_ST"/>
    <property type="match status" value="1"/>
</dbReference>